<keyword evidence="8" id="KW-0472">Membrane</keyword>
<proteinExistence type="inferred from homology"/>
<keyword evidence="13" id="KW-1185">Reference proteome</keyword>
<keyword evidence="6" id="KW-0256">Endoplasmic reticulum</keyword>
<comment type="subcellular location">
    <subcellularLocation>
        <location evidence="1">Endoplasmic reticulum membrane</location>
        <topology evidence="1">Multi-pass membrane protein</topology>
    </subcellularLocation>
</comment>
<organism evidence="12 13">
    <name type="scientific">Coccomyxa viridis</name>
    <dbReference type="NCBI Taxonomy" id="1274662"/>
    <lineage>
        <taxon>Eukaryota</taxon>
        <taxon>Viridiplantae</taxon>
        <taxon>Chlorophyta</taxon>
        <taxon>core chlorophytes</taxon>
        <taxon>Trebouxiophyceae</taxon>
        <taxon>Trebouxiophyceae incertae sedis</taxon>
        <taxon>Coccomyxaceae</taxon>
        <taxon>Coccomyxa</taxon>
    </lineage>
</organism>
<dbReference type="PANTHER" id="PTHR13448">
    <property type="entry name" value="TRANSMEMBRANE PROTEIN 214"/>
    <property type="match status" value="1"/>
</dbReference>
<evidence type="ECO:0000256" key="5">
    <source>
        <dbReference type="ARBA" id="ARBA00022703"/>
    </source>
</evidence>
<evidence type="ECO:0000256" key="11">
    <source>
        <dbReference type="SAM" id="MobiDB-lite"/>
    </source>
</evidence>
<dbReference type="AlphaFoldDB" id="A0AAV1HY34"/>
<dbReference type="InterPro" id="IPR019308">
    <property type="entry name" value="TMEM214"/>
</dbReference>
<evidence type="ECO:0000256" key="9">
    <source>
        <dbReference type="ARBA" id="ARBA00023180"/>
    </source>
</evidence>
<comment type="similarity">
    <text evidence="2">Belongs to the TMEM214 family.</text>
</comment>
<keyword evidence="7" id="KW-1133">Transmembrane helix</keyword>
<feature type="region of interest" description="Disordered" evidence="11">
    <location>
        <begin position="1"/>
        <end position="104"/>
    </location>
</feature>
<evidence type="ECO:0000313" key="12">
    <source>
        <dbReference type="EMBL" id="CAK0758103.1"/>
    </source>
</evidence>
<reference evidence="12 13" key="1">
    <citation type="submission" date="2023-10" db="EMBL/GenBank/DDBJ databases">
        <authorList>
            <person name="Maclean D."/>
            <person name="Macfadyen A."/>
        </authorList>
    </citation>
    <scope>NUCLEOTIDE SEQUENCE [LARGE SCALE GENOMIC DNA]</scope>
</reference>
<comment type="caution">
    <text evidence="12">The sequence shown here is derived from an EMBL/GenBank/DDBJ whole genome shotgun (WGS) entry which is preliminary data.</text>
</comment>
<gene>
    <name evidence="12" type="ORF">CVIRNUC_002594</name>
</gene>
<evidence type="ECO:0000256" key="4">
    <source>
        <dbReference type="ARBA" id="ARBA00022692"/>
    </source>
</evidence>
<evidence type="ECO:0000256" key="10">
    <source>
        <dbReference type="ARBA" id="ARBA00024938"/>
    </source>
</evidence>
<name>A0AAV1HY34_9CHLO</name>
<feature type="compositionally biased region" description="Low complexity" evidence="11">
    <location>
        <begin position="61"/>
        <end position="78"/>
    </location>
</feature>
<feature type="compositionally biased region" description="Polar residues" evidence="11">
    <location>
        <begin position="22"/>
        <end position="33"/>
    </location>
</feature>
<comment type="subunit">
    <text evidence="3">Constitutively interacts with CASP4; required for the localization of procaspase 4 to the ER.</text>
</comment>
<feature type="compositionally biased region" description="Basic residues" evidence="11">
    <location>
        <begin position="91"/>
        <end position="101"/>
    </location>
</feature>
<protein>
    <recommendedName>
        <fullName evidence="14">Transmembrane protein</fullName>
    </recommendedName>
</protein>
<evidence type="ECO:0000313" key="13">
    <source>
        <dbReference type="Proteomes" id="UP001314263"/>
    </source>
</evidence>
<keyword evidence="5" id="KW-0053">Apoptosis</keyword>
<dbReference type="EMBL" id="CAUYUE010000003">
    <property type="protein sequence ID" value="CAK0758103.1"/>
    <property type="molecule type" value="Genomic_DNA"/>
</dbReference>
<evidence type="ECO:0008006" key="14">
    <source>
        <dbReference type="Google" id="ProtNLM"/>
    </source>
</evidence>
<evidence type="ECO:0000256" key="1">
    <source>
        <dbReference type="ARBA" id="ARBA00004477"/>
    </source>
</evidence>
<evidence type="ECO:0000256" key="3">
    <source>
        <dbReference type="ARBA" id="ARBA00011720"/>
    </source>
</evidence>
<sequence length="688" mass="73648">MPSAKSNASEWTTVKRRRESHSNTADVKSNIEGSNGAVRPPGSSRATHKPNGSKYEDATESSLYTSTGTSRSSSPSSSGNCRGVNELAGASKKKKTNRKQRAQQENLDIDTDAFLKVCKFAEERYSHDALVQLQHCTDYIITAFKGSEISFSSIVLDQALEKAAEEPLQRLPGVFLKQASAYYAKMDISSLALLAGGLLGEMFESVAPPTTHTVSPPKAKVGVLVALALVLRAKPILALRLSAKILSVGQQYSSQQRLPFLLWALSQASRKEPTLGVAVWVRAILPQVLGQSLVQTSSDTSQPSPVQKMKQPAADRALLYLSSLLQAAAPEQEEEELNYAGLPKWHPGTRAMGTPDNPLVEAARRGYRWTDAAGHTVVEPVVPPAALTTIVSVCLGTDAKFGPLRSRLRLLRCYGALQEIAFAGFPSGGFSCAEALLQSLNLAERLPAKDSEGGKSPVLDGALANALAALEVDAEGAHFQWCGVYKMALVGSARLLRHLAATLGEQAQPLLRTSAGEQALTSLLKGLKKKYEEYPDVVEPHPSTRAQQFALARQAADSCQQALDQLRAVKPSAGSRRSLAILAVLALCCVALGMYRSSTAGSWLSARVPLPSREEAAALLHAWAQQTSTLAEIARIKAAPALRMLGASLTAATDVGARGAHRAAEHLSALQQLLRARYQSYVQHAVQS</sequence>
<dbReference type="GO" id="GO:0005794">
    <property type="term" value="C:Golgi apparatus"/>
    <property type="evidence" value="ECO:0007669"/>
    <property type="project" value="TreeGrafter"/>
</dbReference>
<evidence type="ECO:0000256" key="7">
    <source>
        <dbReference type="ARBA" id="ARBA00022989"/>
    </source>
</evidence>
<dbReference type="Proteomes" id="UP001314263">
    <property type="component" value="Unassembled WGS sequence"/>
</dbReference>
<accession>A0AAV1HY34</accession>
<dbReference type="PANTHER" id="PTHR13448:SF0">
    <property type="entry name" value="TRANSMEMBRANE PROTEIN 214"/>
    <property type="match status" value="1"/>
</dbReference>
<keyword evidence="4" id="KW-0812">Transmembrane</keyword>
<evidence type="ECO:0000256" key="8">
    <source>
        <dbReference type="ARBA" id="ARBA00023136"/>
    </source>
</evidence>
<keyword evidence="9" id="KW-0325">Glycoprotein</keyword>
<dbReference type="GO" id="GO:0005789">
    <property type="term" value="C:endoplasmic reticulum membrane"/>
    <property type="evidence" value="ECO:0007669"/>
    <property type="project" value="UniProtKB-SubCell"/>
</dbReference>
<evidence type="ECO:0000256" key="2">
    <source>
        <dbReference type="ARBA" id="ARBA00007984"/>
    </source>
</evidence>
<comment type="function">
    <text evidence="10">Critical mediator, in cooperation with CASP4, of endoplasmic reticulum-stress induced apoptosis. Required or the activation of CASP4 following endoplasmic reticulum stress.</text>
</comment>
<feature type="compositionally biased region" description="Polar residues" evidence="11">
    <location>
        <begin position="1"/>
        <end position="12"/>
    </location>
</feature>
<evidence type="ECO:0000256" key="6">
    <source>
        <dbReference type="ARBA" id="ARBA00022824"/>
    </source>
</evidence>